<accession>W4FFI9</accession>
<proteinExistence type="predicted"/>
<dbReference type="GeneID" id="20819246"/>
<dbReference type="AlphaFoldDB" id="W4FFI9"/>
<dbReference type="EMBL" id="KI913214">
    <property type="protein sequence ID" value="ETV66282.1"/>
    <property type="molecule type" value="Genomic_DNA"/>
</dbReference>
<gene>
    <name evidence="1" type="ORF">H257_17250</name>
</gene>
<organism evidence="1">
    <name type="scientific">Aphanomyces astaci</name>
    <name type="common">Crayfish plague agent</name>
    <dbReference type="NCBI Taxonomy" id="112090"/>
    <lineage>
        <taxon>Eukaryota</taxon>
        <taxon>Sar</taxon>
        <taxon>Stramenopiles</taxon>
        <taxon>Oomycota</taxon>
        <taxon>Saprolegniomycetes</taxon>
        <taxon>Saprolegniales</taxon>
        <taxon>Verrucalvaceae</taxon>
        <taxon>Aphanomyces</taxon>
    </lineage>
</organism>
<evidence type="ECO:0000313" key="1">
    <source>
        <dbReference type="EMBL" id="ETV66282.1"/>
    </source>
</evidence>
<dbReference type="OrthoDB" id="87041at2759"/>
<dbReference type="VEuPathDB" id="FungiDB:H257_17250"/>
<name>W4FFI9_APHAT</name>
<protein>
    <submittedName>
        <fullName evidence="1">Uncharacterized protein</fullName>
    </submittedName>
</protein>
<sequence>MNLMHNHPLFQTKPTMKAHPGVSKSRILEALQKSGDLNAFTSDPRKLTGKQIISHYQRSSGEIISTSSASRAKQDLIQNLYGSVEVAFEKVAAYFELVKSRIPGTFGLVETRNGAFLRSTHSFPGFARKGFQTAKI</sequence>
<dbReference type="RefSeq" id="XP_009844269.1">
    <property type="nucleotide sequence ID" value="XM_009845967.1"/>
</dbReference>
<reference evidence="1" key="1">
    <citation type="submission" date="2013-12" db="EMBL/GenBank/DDBJ databases">
        <title>The Genome Sequence of Aphanomyces astaci APO3.</title>
        <authorList>
            <consortium name="The Broad Institute Genomics Platform"/>
            <person name="Russ C."/>
            <person name="Tyler B."/>
            <person name="van West P."/>
            <person name="Dieguez-Uribeondo J."/>
            <person name="Young S.K."/>
            <person name="Zeng Q."/>
            <person name="Gargeya S."/>
            <person name="Fitzgerald M."/>
            <person name="Abouelleil A."/>
            <person name="Alvarado L."/>
            <person name="Chapman S.B."/>
            <person name="Gainer-Dewar J."/>
            <person name="Goldberg J."/>
            <person name="Griggs A."/>
            <person name="Gujja S."/>
            <person name="Hansen M."/>
            <person name="Howarth C."/>
            <person name="Imamovic A."/>
            <person name="Ireland A."/>
            <person name="Larimer J."/>
            <person name="McCowan C."/>
            <person name="Murphy C."/>
            <person name="Pearson M."/>
            <person name="Poon T.W."/>
            <person name="Priest M."/>
            <person name="Roberts A."/>
            <person name="Saif S."/>
            <person name="Shea T."/>
            <person name="Sykes S."/>
            <person name="Wortman J."/>
            <person name="Nusbaum C."/>
            <person name="Birren B."/>
        </authorList>
    </citation>
    <scope>NUCLEOTIDE SEQUENCE [LARGE SCALE GENOMIC DNA]</scope>
    <source>
        <strain evidence="1">APO3</strain>
    </source>
</reference>